<organism evidence="2 3">
    <name type="scientific">Flavobacterium aquatile LMG 4008 = ATCC 11947</name>
    <dbReference type="NCBI Taxonomy" id="1453498"/>
    <lineage>
        <taxon>Bacteria</taxon>
        <taxon>Pseudomonadati</taxon>
        <taxon>Bacteroidota</taxon>
        <taxon>Flavobacteriia</taxon>
        <taxon>Flavobacteriales</taxon>
        <taxon>Flavobacteriaceae</taxon>
        <taxon>Flavobacterium</taxon>
    </lineage>
</organism>
<protein>
    <recommendedName>
        <fullName evidence="1">Alginate export domain-containing protein</fullName>
    </recommendedName>
</protein>
<dbReference type="RefSeq" id="WP_035123903.1">
    <property type="nucleotide sequence ID" value="NZ_JRHH01000001.1"/>
</dbReference>
<comment type="caution">
    <text evidence="2">The sequence shown here is derived from an EMBL/GenBank/DDBJ whole genome shotgun (WGS) entry which is preliminary data.</text>
</comment>
<evidence type="ECO:0000313" key="2">
    <source>
        <dbReference type="EMBL" id="KGD69580.1"/>
    </source>
</evidence>
<accession>A0A095V419</accession>
<proteinExistence type="predicted"/>
<dbReference type="AlphaFoldDB" id="A0A095V419"/>
<reference evidence="2 3" key="1">
    <citation type="submission" date="2014-09" db="EMBL/GenBank/DDBJ databases">
        <title>Whole Genome Shotgun of Flavobacterium aquatile LMG 4008.</title>
        <authorList>
            <person name="Gale A.N."/>
            <person name="Pipes S.E."/>
            <person name="Newman J.D."/>
        </authorList>
    </citation>
    <scope>NUCLEOTIDE SEQUENCE [LARGE SCALE GENOMIC DNA]</scope>
    <source>
        <strain evidence="2 3">LMG 4008</strain>
    </source>
</reference>
<evidence type="ECO:0000259" key="1">
    <source>
        <dbReference type="Pfam" id="PF13372"/>
    </source>
</evidence>
<name>A0A095V419_9FLAO</name>
<dbReference type="Pfam" id="PF13372">
    <property type="entry name" value="Alginate_exp"/>
    <property type="match status" value="1"/>
</dbReference>
<dbReference type="InterPro" id="IPR053728">
    <property type="entry name" value="Alginate_Permeability_Chnl"/>
</dbReference>
<feature type="domain" description="Alginate export" evidence="1">
    <location>
        <begin position="61"/>
        <end position="441"/>
    </location>
</feature>
<evidence type="ECO:0000313" key="3">
    <source>
        <dbReference type="Proteomes" id="UP000029554"/>
    </source>
</evidence>
<dbReference type="InterPro" id="IPR025388">
    <property type="entry name" value="Alginate_export_dom"/>
</dbReference>
<dbReference type="EMBL" id="JRHH01000001">
    <property type="protein sequence ID" value="KGD69580.1"/>
    <property type="molecule type" value="Genomic_DNA"/>
</dbReference>
<dbReference type="OrthoDB" id="311329at2"/>
<dbReference type="Gene3D" id="2.40.160.100">
    <property type="match status" value="1"/>
</dbReference>
<dbReference type="eggNOG" id="ENOG502Z7RB">
    <property type="taxonomic scope" value="Bacteria"/>
</dbReference>
<dbReference type="STRING" id="1453498.LG45_02125"/>
<sequence length="457" mass="52615">MKNKILLLVLMFSISGFAQRYPVFKSIRFDENYSVLENDTVSKDWYKTMKFLPISSSKKTYISFGGDIRFQYFYAKNENWGDGLQDNDGYVLGRYLFHADFHSGKHFRTFVQLQSSMADGRIDPNPVEQNPLEIHQAFADFKIIDEESKRLILRVGRQELTYGSQRLVSVREGPNNRQSFDGVKAIVAKDSFTTELFYSHYVVARNGTFDDESNNERQFWGSYFVFNKIPIIKNIDVYYLGYETAEAAFNDATGKENRQSVGTRIWGKSKNWRYDGEAVYQFGNISGKQINAWTASLNTGYRFTNMKFHPEIGLKGELISGDRQLNDNQLETFNPFFPRGAYFGLAAVVGPSNLIDFHPSLSFELSEKVDWVIDYDMFWRYSSSDGIYAPNVSLVYPSNTTESKKIGNQLGSEIVWQPNQYLYFRVEATWFEAGDYLKASGTGKDIFFTGVTVQLHF</sequence>
<gene>
    <name evidence="2" type="ORF">LG45_02125</name>
</gene>
<keyword evidence="3" id="KW-1185">Reference proteome</keyword>
<dbReference type="Proteomes" id="UP000029554">
    <property type="component" value="Unassembled WGS sequence"/>
</dbReference>